<dbReference type="SUPFAM" id="SSF50978">
    <property type="entry name" value="WD40 repeat-like"/>
    <property type="match status" value="1"/>
</dbReference>
<dbReference type="GO" id="GO:0051510">
    <property type="term" value="P:regulation of unidimensional cell growth"/>
    <property type="evidence" value="ECO:0007669"/>
    <property type="project" value="UniProtKB-ARBA"/>
</dbReference>
<dbReference type="InterPro" id="IPR028021">
    <property type="entry name" value="Katanin_C-terminal"/>
</dbReference>
<feature type="compositionally biased region" description="Basic and acidic residues" evidence="9">
    <location>
        <begin position="447"/>
        <end position="456"/>
    </location>
</feature>
<feature type="compositionally biased region" description="Polar residues" evidence="9">
    <location>
        <begin position="401"/>
        <end position="411"/>
    </location>
</feature>
<gene>
    <name evidence="11" type="ORF">M6B38_251420</name>
</gene>
<evidence type="ECO:0000256" key="6">
    <source>
        <dbReference type="ARBA" id="ARBA00023212"/>
    </source>
</evidence>
<dbReference type="InterPro" id="IPR026962">
    <property type="entry name" value="KTNB1"/>
</dbReference>
<dbReference type="AlphaFoldDB" id="A0AAX6IJF2"/>
<evidence type="ECO:0000256" key="3">
    <source>
        <dbReference type="ARBA" id="ARBA00022574"/>
    </source>
</evidence>
<keyword evidence="12" id="KW-1185">Reference proteome</keyword>
<dbReference type="InterPro" id="IPR036322">
    <property type="entry name" value="WD40_repeat_dom_sf"/>
</dbReference>
<dbReference type="InterPro" id="IPR001680">
    <property type="entry name" value="WD40_rpt"/>
</dbReference>
<dbReference type="PANTHER" id="PTHR19845">
    <property type="entry name" value="KATANIN P80 SUBUNIT"/>
    <property type="match status" value="1"/>
</dbReference>
<reference evidence="11" key="1">
    <citation type="journal article" date="2023" name="GigaByte">
        <title>Genome assembly of the bearded iris, Iris pallida Lam.</title>
        <authorList>
            <person name="Bruccoleri R.E."/>
            <person name="Oakeley E.J."/>
            <person name="Faust A.M.E."/>
            <person name="Altorfer M."/>
            <person name="Dessus-Babus S."/>
            <person name="Burckhardt D."/>
            <person name="Oertli M."/>
            <person name="Naumann U."/>
            <person name="Petersen F."/>
            <person name="Wong J."/>
        </authorList>
    </citation>
    <scope>NUCLEOTIDE SEQUENCE</scope>
    <source>
        <strain evidence="11">GSM-AAB239-AS_SAM_17_03QT</strain>
    </source>
</reference>
<dbReference type="GO" id="GO:0008352">
    <property type="term" value="C:katanin complex"/>
    <property type="evidence" value="ECO:0007669"/>
    <property type="project" value="InterPro"/>
</dbReference>
<dbReference type="Pfam" id="PF00400">
    <property type="entry name" value="WD40"/>
    <property type="match status" value="5"/>
</dbReference>
<proteinExistence type="inferred from homology"/>
<dbReference type="GO" id="GO:0005874">
    <property type="term" value="C:microtubule"/>
    <property type="evidence" value="ECO:0007669"/>
    <property type="project" value="UniProtKB-KW"/>
</dbReference>
<dbReference type="PROSITE" id="PS00678">
    <property type="entry name" value="WD_REPEATS_1"/>
    <property type="match status" value="2"/>
</dbReference>
<dbReference type="Pfam" id="PF13925">
    <property type="entry name" value="Katanin_con80"/>
    <property type="match status" value="1"/>
</dbReference>
<dbReference type="FunFam" id="2.130.10.10:FF:000626">
    <property type="entry name" value="Katanin p80 WD40 repeat-containing subunit B1 homolog"/>
    <property type="match status" value="1"/>
</dbReference>
<dbReference type="InterPro" id="IPR019775">
    <property type="entry name" value="WD40_repeat_CS"/>
</dbReference>
<dbReference type="FunFam" id="2.130.10.10:FF:000192">
    <property type="entry name" value="Katanin p80 WD40 repeat-containing subunit B1 homolog"/>
    <property type="match status" value="1"/>
</dbReference>
<reference evidence="11" key="2">
    <citation type="submission" date="2023-04" db="EMBL/GenBank/DDBJ databases">
        <authorList>
            <person name="Bruccoleri R.E."/>
            <person name="Oakeley E.J."/>
            <person name="Faust A.-M."/>
            <person name="Dessus-Babus S."/>
            <person name="Altorfer M."/>
            <person name="Burckhardt D."/>
            <person name="Oertli M."/>
            <person name="Naumann U."/>
            <person name="Petersen F."/>
            <person name="Wong J."/>
        </authorList>
    </citation>
    <scope>NUCLEOTIDE SEQUENCE</scope>
    <source>
        <strain evidence="11">GSM-AAB239-AS_SAM_17_03QT</strain>
        <tissue evidence="11">Leaf</tissue>
    </source>
</reference>
<feature type="compositionally biased region" description="Low complexity" evidence="9">
    <location>
        <begin position="386"/>
        <end position="395"/>
    </location>
</feature>
<keyword evidence="5" id="KW-0677">Repeat</keyword>
<feature type="repeat" description="WD" evidence="8">
    <location>
        <begin position="56"/>
        <end position="97"/>
    </location>
</feature>
<feature type="domain" description="Katanin p80 subunit C-terminal" evidence="10">
    <location>
        <begin position="632"/>
        <end position="789"/>
    </location>
</feature>
<dbReference type="GO" id="GO:0005737">
    <property type="term" value="C:cytoplasm"/>
    <property type="evidence" value="ECO:0007669"/>
    <property type="project" value="UniProtKB-UniRule"/>
</dbReference>
<feature type="repeat" description="WD" evidence="8">
    <location>
        <begin position="140"/>
        <end position="181"/>
    </location>
</feature>
<organism evidence="11 12">
    <name type="scientific">Iris pallida</name>
    <name type="common">Sweet iris</name>
    <dbReference type="NCBI Taxonomy" id="29817"/>
    <lineage>
        <taxon>Eukaryota</taxon>
        <taxon>Viridiplantae</taxon>
        <taxon>Streptophyta</taxon>
        <taxon>Embryophyta</taxon>
        <taxon>Tracheophyta</taxon>
        <taxon>Spermatophyta</taxon>
        <taxon>Magnoliopsida</taxon>
        <taxon>Liliopsida</taxon>
        <taxon>Asparagales</taxon>
        <taxon>Iridaceae</taxon>
        <taxon>Iridoideae</taxon>
        <taxon>Irideae</taxon>
        <taxon>Iris</taxon>
    </lineage>
</organism>
<dbReference type="PROSITE" id="PS50294">
    <property type="entry name" value="WD_REPEATS_REGION"/>
    <property type="match status" value="4"/>
</dbReference>
<comment type="subcellular location">
    <subcellularLocation>
        <location evidence="1 7">Cytoplasm</location>
        <location evidence="1 7">Cytoskeleton</location>
    </subcellularLocation>
</comment>
<sequence length="793" mass="86627">MATTKRAYKLQEFVAHSANVNCLRIGRRTSRVLVTGGEDHKVNLWAIGKPNAILSLSGHTSAIESVSFDSGEVLVAAGAASGTIKLWDLEEAKIVRTLTGHRSNCISVDFHPFGEFFASGSLDTNLKIWDIRRKGCIHTYKGHTRGVNAIRFTPDGRWVVSGGEDNTVKLWDLTAGKLLHNFKSHEGQVQCIDFHPHEFLLATGSADRTVKFWDLETFELIGSAGPETSGVRAMTFNSDGRTLLCGLHESLKVLSWEPVRCRDSVDVGWSRLSDLNIHEGKLLGCSYNQSCVGVWVVDVSQIEPYTVASIGRSGTRSESKSTTNGNLNLQGDNTIKVGMGRLSVSQNSEPVVKEAKPAAFTGSTPGTPQRIGISPGPKVSTVNSASQPSSTTLKRSSSKSHGSANPQTFNKSDVVPVIVPRTNNPQTFNKSEVVSVIVPRTSSRAELASESRRENAGGRTVPYNGQSKLTDFRKYSNIRNDSDRGSGFMGNKTIPNDDLDQDFISPANGVDRPATAGDSNVDDARCVGSGKFGMSQLPEPSTSYNDENYNIRVHKPRHASSMDIPKGGRTRSLVANWERKEPSPSYECVTLNSSPDTRPTANISYMRGRPSSAEKETVSASDGDTIADLMEQHQQFLNLMQSRLAKLQVVRRLWERKDVRGLISAMEKMSDDAVSADIISVLMEKSDVVTLDICTSLLPLLTSLLGSKMDRHLGISVEMLLKLVKIFGPVIHSTITAGPMVGVDLQAEQRLERCNLCFVELEKMKHMLPFLIKRGGSIAKSTQELNLALQEVL</sequence>
<evidence type="ECO:0000259" key="10">
    <source>
        <dbReference type="Pfam" id="PF13925"/>
    </source>
</evidence>
<comment type="similarity">
    <text evidence="7">Belongs to the WD repeat KATNB1 family.</text>
</comment>
<evidence type="ECO:0000313" key="12">
    <source>
        <dbReference type="Proteomes" id="UP001140949"/>
    </source>
</evidence>
<evidence type="ECO:0000256" key="9">
    <source>
        <dbReference type="SAM" id="MobiDB-lite"/>
    </source>
</evidence>
<feature type="repeat" description="WD" evidence="8">
    <location>
        <begin position="182"/>
        <end position="223"/>
    </location>
</feature>
<evidence type="ECO:0000256" key="8">
    <source>
        <dbReference type="PROSITE-ProRule" id="PRU00221"/>
    </source>
</evidence>
<evidence type="ECO:0000256" key="2">
    <source>
        <dbReference type="ARBA" id="ARBA00022490"/>
    </source>
</evidence>
<dbReference type="Gene3D" id="2.130.10.10">
    <property type="entry name" value="YVTN repeat-like/Quinoprotein amine dehydrogenase"/>
    <property type="match status" value="2"/>
</dbReference>
<evidence type="ECO:0000256" key="4">
    <source>
        <dbReference type="ARBA" id="ARBA00022701"/>
    </source>
</evidence>
<dbReference type="GO" id="GO:0008017">
    <property type="term" value="F:microtubule binding"/>
    <property type="evidence" value="ECO:0007669"/>
    <property type="project" value="UniProtKB-UniRule"/>
</dbReference>
<evidence type="ECO:0000256" key="1">
    <source>
        <dbReference type="ARBA" id="ARBA00004245"/>
    </source>
</evidence>
<keyword evidence="4 7" id="KW-0493">Microtubule</keyword>
<dbReference type="SMART" id="SM00320">
    <property type="entry name" value="WD40"/>
    <property type="match status" value="6"/>
</dbReference>
<dbReference type="InterPro" id="IPR020472">
    <property type="entry name" value="WD40_PAC1"/>
</dbReference>
<comment type="function">
    <text evidence="7">May participate in a complex which severs microtubules in an ATP-dependent manner. Microtubule severing may promote rapid reorganization of cellular microtubule arrays.</text>
</comment>
<dbReference type="PROSITE" id="PS50082">
    <property type="entry name" value="WD_REPEATS_2"/>
    <property type="match status" value="5"/>
</dbReference>
<name>A0AAX6IJF2_IRIPA</name>
<dbReference type="InterPro" id="IPR015943">
    <property type="entry name" value="WD40/YVTN_repeat-like_dom_sf"/>
</dbReference>
<keyword evidence="6 7" id="KW-0206">Cytoskeleton</keyword>
<protein>
    <recommendedName>
        <fullName evidence="7">Katanin p80 WD40 repeat-containing subunit B1 homolog</fullName>
    </recommendedName>
</protein>
<comment type="caution">
    <text evidence="11">The sequence shown here is derived from an EMBL/GenBank/DDBJ whole genome shotgun (WGS) entry which is preliminary data.</text>
</comment>
<feature type="region of interest" description="Disordered" evidence="9">
    <location>
        <begin position="445"/>
        <end position="466"/>
    </location>
</feature>
<dbReference type="PRINTS" id="PR00320">
    <property type="entry name" value="GPROTEINBRPT"/>
</dbReference>
<feature type="region of interest" description="Disordered" evidence="9">
    <location>
        <begin position="310"/>
        <end position="333"/>
    </location>
</feature>
<dbReference type="CDD" id="cd00200">
    <property type="entry name" value="WD40"/>
    <property type="match status" value="1"/>
</dbReference>
<feature type="compositionally biased region" description="Polar residues" evidence="9">
    <location>
        <begin position="590"/>
        <end position="603"/>
    </location>
</feature>
<dbReference type="EMBL" id="JANAVB010000999">
    <property type="protein sequence ID" value="KAJ6853151.1"/>
    <property type="molecule type" value="Genomic_DNA"/>
</dbReference>
<evidence type="ECO:0000256" key="5">
    <source>
        <dbReference type="ARBA" id="ARBA00022737"/>
    </source>
</evidence>
<feature type="repeat" description="WD" evidence="8">
    <location>
        <begin position="13"/>
        <end position="55"/>
    </location>
</feature>
<dbReference type="HAMAP" id="MF_03022">
    <property type="entry name" value="Katanin_p80_B1"/>
    <property type="match status" value="1"/>
</dbReference>
<feature type="compositionally biased region" description="Polar residues" evidence="9">
    <location>
        <begin position="312"/>
        <end position="333"/>
    </location>
</feature>
<dbReference type="GO" id="GO:0051013">
    <property type="term" value="P:microtubule severing"/>
    <property type="evidence" value="ECO:0007669"/>
    <property type="project" value="UniProtKB-UniRule"/>
</dbReference>
<dbReference type="GO" id="GO:0007019">
    <property type="term" value="P:microtubule depolymerization"/>
    <property type="evidence" value="ECO:0007669"/>
    <property type="project" value="TreeGrafter"/>
</dbReference>
<evidence type="ECO:0000256" key="7">
    <source>
        <dbReference type="HAMAP-Rule" id="MF_03022"/>
    </source>
</evidence>
<dbReference type="Proteomes" id="UP001140949">
    <property type="component" value="Unassembled WGS sequence"/>
</dbReference>
<feature type="region of interest" description="Disordered" evidence="9">
    <location>
        <begin position="584"/>
        <end position="617"/>
    </location>
</feature>
<evidence type="ECO:0000313" key="11">
    <source>
        <dbReference type="EMBL" id="KAJ6853151.1"/>
    </source>
</evidence>
<accession>A0AAX6IJF2</accession>
<keyword evidence="2 7" id="KW-0963">Cytoplasm</keyword>
<feature type="region of interest" description="Disordered" evidence="9">
    <location>
        <begin position="356"/>
        <end position="411"/>
    </location>
</feature>
<keyword evidence="3 8" id="KW-0853">WD repeat</keyword>
<feature type="repeat" description="WD" evidence="8">
    <location>
        <begin position="98"/>
        <end position="139"/>
    </location>
</feature>
<dbReference type="PANTHER" id="PTHR19845:SF0">
    <property type="entry name" value="KATANIN P80 WD40 REPEAT-CONTAINING SUBUNIT B1"/>
    <property type="match status" value="1"/>
</dbReference>